<dbReference type="InParanoid" id="A0A5F9CJ62"/>
<name>A0A5F9CJ62_RABIT</name>
<reference evidence="1" key="3">
    <citation type="submission" date="2025-09" db="UniProtKB">
        <authorList>
            <consortium name="Ensembl"/>
        </authorList>
    </citation>
    <scope>IDENTIFICATION</scope>
    <source>
        <strain evidence="1">Thorbecke</strain>
    </source>
</reference>
<proteinExistence type="predicted"/>
<dbReference type="Proteomes" id="UP000001811">
    <property type="component" value="Chromosome X"/>
</dbReference>
<protein>
    <submittedName>
        <fullName evidence="1">Uncharacterized protein</fullName>
    </submittedName>
</protein>
<sequence>MLHTRVLSKILNDFRGRKIALKTYKLLEKLVIWCKYIRVKYIFKVRMIFTPSISHPRQDLI</sequence>
<evidence type="ECO:0000313" key="2">
    <source>
        <dbReference type="Proteomes" id="UP000001811"/>
    </source>
</evidence>
<evidence type="ECO:0000313" key="1">
    <source>
        <dbReference type="Ensembl" id="ENSOCUP00000033515.1"/>
    </source>
</evidence>
<keyword evidence="2" id="KW-1185">Reference proteome</keyword>
<reference evidence="1" key="2">
    <citation type="submission" date="2025-08" db="UniProtKB">
        <authorList>
            <consortium name="Ensembl"/>
        </authorList>
    </citation>
    <scope>IDENTIFICATION</scope>
    <source>
        <strain evidence="1">Thorbecke</strain>
    </source>
</reference>
<reference evidence="1 2" key="1">
    <citation type="journal article" date="2011" name="Nature">
        <title>A high-resolution map of human evolutionary constraint using 29 mammals.</title>
        <authorList>
            <person name="Lindblad-Toh K."/>
            <person name="Garber M."/>
            <person name="Zuk O."/>
            <person name="Lin M.F."/>
            <person name="Parker B.J."/>
            <person name="Washietl S."/>
            <person name="Kheradpour P."/>
            <person name="Ernst J."/>
            <person name="Jordan G."/>
            <person name="Mauceli E."/>
            <person name="Ward L.D."/>
            <person name="Lowe C.B."/>
            <person name="Holloway A.K."/>
            <person name="Clamp M."/>
            <person name="Gnerre S."/>
            <person name="Alfoldi J."/>
            <person name="Beal K."/>
            <person name="Chang J."/>
            <person name="Clawson H."/>
            <person name="Cuff J."/>
            <person name="Di Palma F."/>
            <person name="Fitzgerald S."/>
            <person name="Flicek P."/>
            <person name="Guttman M."/>
            <person name="Hubisz M.J."/>
            <person name="Jaffe D.B."/>
            <person name="Jungreis I."/>
            <person name="Kent W.J."/>
            <person name="Kostka D."/>
            <person name="Lara M."/>
            <person name="Martins A.L."/>
            <person name="Massingham T."/>
            <person name="Moltke I."/>
            <person name="Raney B.J."/>
            <person name="Rasmussen M.D."/>
            <person name="Robinson J."/>
            <person name="Stark A."/>
            <person name="Vilella A.J."/>
            <person name="Wen J."/>
            <person name="Xie X."/>
            <person name="Zody M.C."/>
            <person name="Baldwin J."/>
            <person name="Bloom T."/>
            <person name="Chin C.W."/>
            <person name="Heiman D."/>
            <person name="Nicol R."/>
            <person name="Nusbaum C."/>
            <person name="Young S."/>
            <person name="Wilkinson J."/>
            <person name="Worley K.C."/>
            <person name="Kovar C.L."/>
            <person name="Muzny D.M."/>
            <person name="Gibbs R.A."/>
            <person name="Cree A."/>
            <person name="Dihn H.H."/>
            <person name="Fowler G."/>
            <person name="Jhangiani S."/>
            <person name="Joshi V."/>
            <person name="Lee S."/>
            <person name="Lewis L.R."/>
            <person name="Nazareth L.V."/>
            <person name="Okwuonu G."/>
            <person name="Santibanez J."/>
            <person name="Warren W.C."/>
            <person name="Mardis E.R."/>
            <person name="Weinstock G.M."/>
            <person name="Wilson R.K."/>
            <person name="Delehaunty K."/>
            <person name="Dooling D."/>
            <person name="Fronik C."/>
            <person name="Fulton L."/>
            <person name="Fulton B."/>
            <person name="Graves T."/>
            <person name="Minx P."/>
            <person name="Sodergren E."/>
            <person name="Birney E."/>
            <person name="Margulies E.H."/>
            <person name="Herrero J."/>
            <person name="Green E.D."/>
            <person name="Haussler D."/>
            <person name="Siepel A."/>
            <person name="Goldman N."/>
            <person name="Pollard K.S."/>
            <person name="Pedersen J.S."/>
            <person name="Lander E.S."/>
            <person name="Kellis M."/>
        </authorList>
    </citation>
    <scope>NUCLEOTIDE SEQUENCE [LARGE SCALE GENOMIC DNA]</scope>
    <source>
        <strain evidence="1 2">Thorbecke inbred</strain>
    </source>
</reference>
<dbReference type="AlphaFoldDB" id="A0A5F9CJ62"/>
<accession>A0A5F9CJ62</accession>
<organism evidence="1 2">
    <name type="scientific">Oryctolagus cuniculus</name>
    <name type="common">Rabbit</name>
    <dbReference type="NCBI Taxonomy" id="9986"/>
    <lineage>
        <taxon>Eukaryota</taxon>
        <taxon>Metazoa</taxon>
        <taxon>Chordata</taxon>
        <taxon>Craniata</taxon>
        <taxon>Vertebrata</taxon>
        <taxon>Euteleostomi</taxon>
        <taxon>Mammalia</taxon>
        <taxon>Eutheria</taxon>
        <taxon>Euarchontoglires</taxon>
        <taxon>Glires</taxon>
        <taxon>Lagomorpha</taxon>
        <taxon>Leporidae</taxon>
        <taxon>Oryctolagus</taxon>
    </lineage>
</organism>
<dbReference type="Ensembl" id="ENSOCUT00000050312.1">
    <property type="protein sequence ID" value="ENSOCUP00000033515.1"/>
    <property type="gene ID" value="ENSOCUG00000035263.1"/>
</dbReference>
<dbReference type="EMBL" id="AAGW02042082">
    <property type="status" value="NOT_ANNOTATED_CDS"/>
    <property type="molecule type" value="Genomic_DNA"/>
</dbReference>